<gene>
    <name evidence="2" type="ORF">BISU_3008</name>
</gene>
<keyword evidence="1" id="KW-0472">Membrane</keyword>
<keyword evidence="1" id="KW-1133">Transmembrane helix</keyword>
<accession>A0A087EB05</accession>
<sequence>MAGTVSCSASVSLLRECCRLLLCVLSIHWMIMCLNVVMSGQRRRWLRTFFFWQTEERFHGRVARARARLTHGTTDSDSPAHCNIPA</sequence>
<proteinExistence type="predicted"/>
<name>A0A087EB05_9BIFI</name>
<dbReference type="AlphaFoldDB" id="A0A087EB05"/>
<evidence type="ECO:0000313" key="3">
    <source>
        <dbReference type="Proteomes" id="UP000029055"/>
    </source>
</evidence>
<organism evidence="2 3">
    <name type="scientific">Bifidobacterium subtile</name>
    <dbReference type="NCBI Taxonomy" id="77635"/>
    <lineage>
        <taxon>Bacteria</taxon>
        <taxon>Bacillati</taxon>
        <taxon>Actinomycetota</taxon>
        <taxon>Actinomycetes</taxon>
        <taxon>Bifidobacteriales</taxon>
        <taxon>Bifidobacteriaceae</taxon>
        <taxon>Bifidobacterium</taxon>
    </lineage>
</organism>
<dbReference type="EMBL" id="JGZR01000002">
    <property type="protein sequence ID" value="KFJ04956.1"/>
    <property type="molecule type" value="Genomic_DNA"/>
</dbReference>
<protein>
    <submittedName>
        <fullName evidence="2">Uncharacterized protein</fullName>
    </submittedName>
</protein>
<dbReference type="STRING" id="77635.BISU_3008"/>
<reference evidence="2 3" key="1">
    <citation type="submission" date="2014-03" db="EMBL/GenBank/DDBJ databases">
        <title>Genomics of Bifidobacteria.</title>
        <authorList>
            <person name="Ventura M."/>
            <person name="Milani C."/>
            <person name="Lugli G.A."/>
        </authorList>
    </citation>
    <scope>NUCLEOTIDE SEQUENCE [LARGE SCALE GENOMIC DNA]</scope>
    <source>
        <strain evidence="2 3">LMG 11597</strain>
    </source>
</reference>
<evidence type="ECO:0000313" key="2">
    <source>
        <dbReference type="EMBL" id="KFJ04956.1"/>
    </source>
</evidence>
<evidence type="ECO:0000256" key="1">
    <source>
        <dbReference type="SAM" id="Phobius"/>
    </source>
</evidence>
<dbReference type="Proteomes" id="UP000029055">
    <property type="component" value="Unassembled WGS sequence"/>
</dbReference>
<comment type="caution">
    <text evidence="2">The sequence shown here is derived from an EMBL/GenBank/DDBJ whole genome shotgun (WGS) entry which is preliminary data.</text>
</comment>
<feature type="transmembrane region" description="Helical" evidence="1">
    <location>
        <begin position="19"/>
        <end position="38"/>
    </location>
</feature>
<keyword evidence="3" id="KW-1185">Reference proteome</keyword>
<keyword evidence="1" id="KW-0812">Transmembrane</keyword>